<accession>A0A8S3V9Z1</accession>
<name>A0A8S3V9Z1_MYTED</name>
<protein>
    <recommendedName>
        <fullName evidence="3">Serpin domain-containing protein</fullName>
    </recommendedName>
</protein>
<dbReference type="Proteomes" id="UP000683360">
    <property type="component" value="Unassembled WGS sequence"/>
</dbReference>
<dbReference type="CDD" id="cd00172">
    <property type="entry name" value="serpin"/>
    <property type="match status" value="1"/>
</dbReference>
<dbReference type="Gene3D" id="3.30.497.10">
    <property type="entry name" value="Antithrombin, subunit I, domain 2"/>
    <property type="match status" value="1"/>
</dbReference>
<feature type="domain" description="Serpin" evidence="3">
    <location>
        <begin position="16"/>
        <end position="377"/>
    </location>
</feature>
<dbReference type="InterPro" id="IPR036186">
    <property type="entry name" value="Serpin_sf"/>
</dbReference>
<dbReference type="InterPro" id="IPR042185">
    <property type="entry name" value="Serpin_sf_2"/>
</dbReference>
<dbReference type="OrthoDB" id="671595at2759"/>
<dbReference type="PANTHER" id="PTHR11461:SF211">
    <property type="entry name" value="GH10112P-RELATED"/>
    <property type="match status" value="1"/>
</dbReference>
<dbReference type="SUPFAM" id="SSF56574">
    <property type="entry name" value="Serpins"/>
    <property type="match status" value="1"/>
</dbReference>
<dbReference type="InterPro" id="IPR042178">
    <property type="entry name" value="Serpin_sf_1"/>
</dbReference>
<evidence type="ECO:0000313" key="5">
    <source>
        <dbReference type="Proteomes" id="UP000683360"/>
    </source>
</evidence>
<comment type="caution">
    <text evidence="4">The sequence shown here is derived from an EMBL/GenBank/DDBJ whole genome shotgun (WGS) entry which is preliminary data.</text>
</comment>
<organism evidence="4 5">
    <name type="scientific">Mytilus edulis</name>
    <name type="common">Blue mussel</name>
    <dbReference type="NCBI Taxonomy" id="6550"/>
    <lineage>
        <taxon>Eukaryota</taxon>
        <taxon>Metazoa</taxon>
        <taxon>Spiralia</taxon>
        <taxon>Lophotrochozoa</taxon>
        <taxon>Mollusca</taxon>
        <taxon>Bivalvia</taxon>
        <taxon>Autobranchia</taxon>
        <taxon>Pteriomorphia</taxon>
        <taxon>Mytilida</taxon>
        <taxon>Mytiloidea</taxon>
        <taxon>Mytilidae</taxon>
        <taxon>Mytilinae</taxon>
        <taxon>Mytilus</taxon>
    </lineage>
</organism>
<gene>
    <name evidence="4" type="ORF">MEDL_62185</name>
</gene>
<sequence>MSNSTGIPFENIFLHFSSSVYDVIDKTESTCVSPYSLISALLLLMVGANGKTKSQISTAIFNDSNRPDNNKFEKYRELNDQILSNRGDKLEFKVANKMFVNKQFTLRKNVQRQAKEFFRSDIGYKDFTKSKQAATFMNSYIAKHTNNKIQDLISWKWINSMTAMVLVNAVYFKGEWKTKFDQSNTKKDDFFVSKQKTVKVNMMNVKQSVLFVSEDDFSAIALPYKGDKFDMVFILPKENDGLLQLEEKLSSDFIKNVNSNLKTAMVQISIPKFTFESEFDLKLVLPILGIEDIFNPAKADFSTLIQDQTDKIYVSRAVHKVFIEVNEEGTEATAATAIVAQTRSAHKQLSFIADHPFLFYIRNIKTGVILFIGRYSPV</sequence>
<dbReference type="Gene3D" id="2.30.39.10">
    <property type="entry name" value="Alpha-1-antitrypsin, domain 1"/>
    <property type="match status" value="1"/>
</dbReference>
<proteinExistence type="inferred from homology"/>
<reference evidence="4" key="1">
    <citation type="submission" date="2021-03" db="EMBL/GenBank/DDBJ databases">
        <authorList>
            <person name="Bekaert M."/>
        </authorList>
    </citation>
    <scope>NUCLEOTIDE SEQUENCE</scope>
</reference>
<dbReference type="InterPro" id="IPR023796">
    <property type="entry name" value="Serpin_dom"/>
</dbReference>
<evidence type="ECO:0000256" key="2">
    <source>
        <dbReference type="RuleBase" id="RU000411"/>
    </source>
</evidence>
<evidence type="ECO:0000259" key="3">
    <source>
        <dbReference type="SMART" id="SM00093"/>
    </source>
</evidence>
<dbReference type="SMART" id="SM00093">
    <property type="entry name" value="SERPIN"/>
    <property type="match status" value="1"/>
</dbReference>
<dbReference type="EMBL" id="CAJPWZ010003051">
    <property type="protein sequence ID" value="CAG2250450.1"/>
    <property type="molecule type" value="Genomic_DNA"/>
</dbReference>
<dbReference type="InterPro" id="IPR000215">
    <property type="entry name" value="Serpin_fam"/>
</dbReference>
<keyword evidence="5" id="KW-1185">Reference proteome</keyword>
<dbReference type="PROSITE" id="PS00284">
    <property type="entry name" value="SERPIN"/>
    <property type="match status" value="1"/>
</dbReference>
<comment type="similarity">
    <text evidence="1 2">Belongs to the serpin family.</text>
</comment>
<dbReference type="Pfam" id="PF00079">
    <property type="entry name" value="Serpin"/>
    <property type="match status" value="1"/>
</dbReference>
<dbReference type="AlphaFoldDB" id="A0A8S3V9Z1"/>
<dbReference type="InterPro" id="IPR023795">
    <property type="entry name" value="Serpin_CS"/>
</dbReference>
<evidence type="ECO:0000313" key="4">
    <source>
        <dbReference type="EMBL" id="CAG2250450.1"/>
    </source>
</evidence>
<dbReference type="GO" id="GO:0004867">
    <property type="term" value="F:serine-type endopeptidase inhibitor activity"/>
    <property type="evidence" value="ECO:0007669"/>
    <property type="project" value="InterPro"/>
</dbReference>
<dbReference type="GO" id="GO:0005615">
    <property type="term" value="C:extracellular space"/>
    <property type="evidence" value="ECO:0007669"/>
    <property type="project" value="InterPro"/>
</dbReference>
<evidence type="ECO:0000256" key="1">
    <source>
        <dbReference type="ARBA" id="ARBA00009500"/>
    </source>
</evidence>
<dbReference type="PANTHER" id="PTHR11461">
    <property type="entry name" value="SERINE PROTEASE INHIBITOR, SERPIN"/>
    <property type="match status" value="1"/>
</dbReference>